<keyword evidence="6 12" id="KW-1015">Disulfide bond</keyword>
<feature type="disulfide bond" evidence="12">
    <location>
        <begin position="386"/>
        <end position="415"/>
    </location>
</feature>
<dbReference type="InterPro" id="IPR001382">
    <property type="entry name" value="Glyco_hydro_47"/>
</dbReference>
<evidence type="ECO:0000256" key="11">
    <source>
        <dbReference type="PIRSR" id="PIRSR601382-1"/>
    </source>
</evidence>
<dbReference type="GO" id="GO:0005783">
    <property type="term" value="C:endoplasmic reticulum"/>
    <property type="evidence" value="ECO:0007669"/>
    <property type="project" value="TreeGrafter"/>
</dbReference>
<evidence type="ECO:0000256" key="13">
    <source>
        <dbReference type="RuleBase" id="RU361193"/>
    </source>
</evidence>
<accession>A0A6A6JLG0</accession>
<dbReference type="RefSeq" id="XP_033653288.1">
    <property type="nucleotide sequence ID" value="XM_033798553.1"/>
</dbReference>
<comment type="pathway">
    <text evidence="2">Protein modification; protein glycosylation.</text>
</comment>
<keyword evidence="5 13" id="KW-0378">Hydrolase</keyword>
<reference evidence="14" key="1">
    <citation type="journal article" date="2020" name="Stud. Mycol.">
        <title>101 Dothideomycetes genomes: a test case for predicting lifestyles and emergence of pathogens.</title>
        <authorList>
            <person name="Haridas S."/>
            <person name="Albert R."/>
            <person name="Binder M."/>
            <person name="Bloem J."/>
            <person name="Labutti K."/>
            <person name="Salamov A."/>
            <person name="Andreopoulos B."/>
            <person name="Baker S."/>
            <person name="Barry K."/>
            <person name="Bills G."/>
            <person name="Bluhm B."/>
            <person name="Cannon C."/>
            <person name="Castanera R."/>
            <person name="Culley D."/>
            <person name="Daum C."/>
            <person name="Ezra D."/>
            <person name="Gonzalez J."/>
            <person name="Henrissat B."/>
            <person name="Kuo A."/>
            <person name="Liang C."/>
            <person name="Lipzen A."/>
            <person name="Lutzoni F."/>
            <person name="Magnuson J."/>
            <person name="Mondo S."/>
            <person name="Nolan M."/>
            <person name="Ohm R."/>
            <person name="Pangilinan J."/>
            <person name="Park H.-J."/>
            <person name="Ramirez L."/>
            <person name="Alfaro M."/>
            <person name="Sun H."/>
            <person name="Tritt A."/>
            <person name="Yoshinaga Y."/>
            <person name="Zwiers L.-H."/>
            <person name="Turgeon B."/>
            <person name="Goodwin S."/>
            <person name="Spatafora J."/>
            <person name="Crous P."/>
            <person name="Grigoriev I."/>
        </authorList>
    </citation>
    <scope>NUCLEOTIDE SEQUENCE</scope>
    <source>
        <strain evidence="14">CBS 379.55</strain>
    </source>
</reference>
<dbReference type="InterPro" id="IPR036026">
    <property type="entry name" value="Seven-hairpin_glycosidases"/>
</dbReference>
<dbReference type="InterPro" id="IPR012341">
    <property type="entry name" value="6hp_glycosidase-like_sf"/>
</dbReference>
<name>A0A6A6JLG0_WESOR</name>
<dbReference type="Gene3D" id="1.50.10.10">
    <property type="match status" value="1"/>
</dbReference>
<feature type="active site" description="Proton donor" evidence="11">
    <location>
        <position position="429"/>
    </location>
</feature>
<dbReference type="SUPFAM" id="SSF48225">
    <property type="entry name" value="Seven-hairpin glycosidases"/>
    <property type="match status" value="1"/>
</dbReference>
<evidence type="ECO:0000256" key="9">
    <source>
        <dbReference type="ARBA" id="ARBA00047669"/>
    </source>
</evidence>
<evidence type="ECO:0000256" key="7">
    <source>
        <dbReference type="ARBA" id="ARBA00023180"/>
    </source>
</evidence>
<evidence type="ECO:0000256" key="12">
    <source>
        <dbReference type="PIRSR" id="PIRSR601382-3"/>
    </source>
</evidence>
<proteinExistence type="inferred from homology"/>
<feature type="active site" evidence="11">
    <location>
        <position position="473"/>
    </location>
</feature>
<keyword evidence="4" id="KW-0732">Signal</keyword>
<evidence type="ECO:0000256" key="4">
    <source>
        <dbReference type="ARBA" id="ARBA00022729"/>
    </source>
</evidence>
<evidence type="ECO:0000256" key="5">
    <source>
        <dbReference type="ARBA" id="ARBA00022801"/>
    </source>
</evidence>
<dbReference type="EC" id="3.2.1.-" evidence="13"/>
<dbReference type="EMBL" id="ML986496">
    <property type="protein sequence ID" value="KAF2275749.1"/>
    <property type="molecule type" value="Genomic_DNA"/>
</dbReference>
<evidence type="ECO:0000256" key="10">
    <source>
        <dbReference type="ARBA" id="ARBA00048605"/>
    </source>
</evidence>
<dbReference type="Proteomes" id="UP000800097">
    <property type="component" value="Unassembled WGS sequence"/>
</dbReference>
<comment type="similarity">
    <text evidence="3 13">Belongs to the glycosyl hydrolase 47 family.</text>
</comment>
<sequence length="577" mass="65245">MPGFRRWGKSKFQKNPESSFKLLAAVLVITFYLIIKEFSHPTFRQDTRIATFGAHIQYTEWQNGTERADVEKADKVREAMKHTFWKYRHNAWGQDAIKPVTGANDSSRNAWGAFIVDASTTLALMGLWEELAECVRFIVEIDFSTAHGLVDPSEATTRYLGALTSLVDLSEAGIIPGSVLDMETRVKILQQAVALADNLGPAYDTPTGMPWPRVNFRTGRGVPGPPEVYLEDPDQSRYDGPAISPARGGSAILENRVLSRMTGNNIYAKNATLAWAPLVWSNYTATWSGMIDAPINIMTGEPVGRQRHWDAGHDAYYEYLLKMTLLAPRSDPHLAVYKRRFVDSAYSLRGSLATRSTPVSDHLMQHLFLGMQDRRWYLNRQSHAACAAPGVLLLAAKLYDEPALRTFALALLEGCHHTYASTPSKIGPETWSWIPNRVTTESQAFQTETGREDKELKAHGFWAVDGRYRGRPEYLESLFYAWRITGQQRYRDWAWEAFLAMETHCRAPFGYAQLADVGRVKEEEWSGKGEGRWIDKQESYWAAETLKYAYLVFSGVDVASLDQWVFSAGGHVFRMIR</sequence>
<evidence type="ECO:0000256" key="1">
    <source>
        <dbReference type="ARBA" id="ARBA00001913"/>
    </source>
</evidence>
<dbReference type="PANTHER" id="PTHR11742">
    <property type="entry name" value="MANNOSYL-OLIGOSACCHARIDE ALPHA-1,2-MANNOSIDASE-RELATED"/>
    <property type="match status" value="1"/>
</dbReference>
<protein>
    <recommendedName>
        <fullName evidence="13">alpha-1,2-Mannosidase</fullName>
        <ecNumber evidence="13">3.2.1.-</ecNumber>
    </recommendedName>
</protein>
<keyword evidence="7" id="KW-0325">Glycoprotein</keyword>
<evidence type="ECO:0000256" key="3">
    <source>
        <dbReference type="ARBA" id="ARBA00007658"/>
    </source>
</evidence>
<dbReference type="PRINTS" id="PR00747">
    <property type="entry name" value="GLYHDRLASE47"/>
</dbReference>
<feature type="active site" evidence="11">
    <location>
        <position position="314"/>
    </location>
</feature>
<comment type="catalytic activity">
    <reaction evidence="10">
        <text>N(4)-(alpha-D-Man-(1-&gt;2)-alpha-D-Man-(1-&gt;2)-alpha-D-Man-(1-&gt;3)-[alpha-D-Man-(1-&gt;2)-alpha-D-Man-(1-&gt;3)-[alpha-D-Man-(1-&gt;2)-alpha-D-Man-(1-&gt;6)]-alpha-D-Man-(1-&gt;6)]-beta-D-Man-(1-&gt;4)-beta-D-GlcNAc-(1-&gt;4)-beta-D-GlcNAc)-L-asparaginyl-[protein] (N-glucan mannose isomer 9A1,2,3B1,2,3) + 4 H2O = N(4)-(alpha-D-Man-(1-&gt;3)-[alpha-D-Man-(1-&gt;3)-[alpha-D-Man-(1-&gt;6)]-alpha-D-Man-(1-&gt;6)]-beta-D-Man-(1-&gt;4)-beta-D-GlcNAc-(1-&gt;4)-beta-D-GlcNAc)-L-asparaginyl-[protein] (N-glucan mannose isomer 5A1,2) + 4 beta-D-mannose</text>
        <dbReference type="Rhea" id="RHEA:56008"/>
        <dbReference type="Rhea" id="RHEA-COMP:14356"/>
        <dbReference type="Rhea" id="RHEA-COMP:14367"/>
        <dbReference type="ChEBI" id="CHEBI:15377"/>
        <dbReference type="ChEBI" id="CHEBI:28563"/>
        <dbReference type="ChEBI" id="CHEBI:59087"/>
        <dbReference type="ChEBI" id="CHEBI:139493"/>
        <dbReference type="EC" id="3.2.1.113"/>
    </reaction>
</comment>
<dbReference type="OrthoDB" id="8118055at2759"/>
<evidence type="ECO:0000313" key="14">
    <source>
        <dbReference type="EMBL" id="KAF2275749.1"/>
    </source>
</evidence>
<evidence type="ECO:0000313" key="15">
    <source>
        <dbReference type="Proteomes" id="UP000800097"/>
    </source>
</evidence>
<keyword evidence="8 13" id="KW-0326">Glycosidase</keyword>
<organism evidence="14 15">
    <name type="scientific">Westerdykella ornata</name>
    <dbReference type="NCBI Taxonomy" id="318751"/>
    <lineage>
        <taxon>Eukaryota</taxon>
        <taxon>Fungi</taxon>
        <taxon>Dikarya</taxon>
        <taxon>Ascomycota</taxon>
        <taxon>Pezizomycotina</taxon>
        <taxon>Dothideomycetes</taxon>
        <taxon>Pleosporomycetidae</taxon>
        <taxon>Pleosporales</taxon>
        <taxon>Sporormiaceae</taxon>
        <taxon>Westerdykella</taxon>
    </lineage>
</organism>
<feature type="active site" description="Proton donor" evidence="11">
    <location>
        <position position="154"/>
    </location>
</feature>
<evidence type="ECO:0000256" key="6">
    <source>
        <dbReference type="ARBA" id="ARBA00023157"/>
    </source>
</evidence>
<dbReference type="GeneID" id="54551728"/>
<dbReference type="GO" id="GO:0036503">
    <property type="term" value="P:ERAD pathway"/>
    <property type="evidence" value="ECO:0007669"/>
    <property type="project" value="UniProtKB-ARBA"/>
</dbReference>
<gene>
    <name evidence="14" type="ORF">EI97DRAFT_434155</name>
</gene>
<evidence type="ECO:0000256" key="8">
    <source>
        <dbReference type="ARBA" id="ARBA00023295"/>
    </source>
</evidence>
<dbReference type="InterPro" id="IPR050749">
    <property type="entry name" value="Glycosyl_Hydrolase_47"/>
</dbReference>
<comment type="cofactor">
    <cofactor evidence="1">
        <name>Ca(2+)</name>
        <dbReference type="ChEBI" id="CHEBI:29108"/>
    </cofactor>
</comment>
<keyword evidence="15" id="KW-1185">Reference proteome</keyword>
<dbReference type="PANTHER" id="PTHR11742:SF101">
    <property type="entry name" value="MANNOSYL-OLIGOSACCHARIDE ALPHA-1,2-MANNOSIDASE 1B"/>
    <property type="match status" value="1"/>
</dbReference>
<dbReference type="GO" id="GO:0005509">
    <property type="term" value="F:calcium ion binding"/>
    <property type="evidence" value="ECO:0007669"/>
    <property type="project" value="InterPro"/>
</dbReference>
<dbReference type="AlphaFoldDB" id="A0A6A6JLG0"/>
<dbReference type="GO" id="GO:0016020">
    <property type="term" value="C:membrane"/>
    <property type="evidence" value="ECO:0007669"/>
    <property type="project" value="InterPro"/>
</dbReference>
<evidence type="ECO:0000256" key="2">
    <source>
        <dbReference type="ARBA" id="ARBA00004922"/>
    </source>
</evidence>
<dbReference type="Pfam" id="PF01532">
    <property type="entry name" value="Glyco_hydro_47"/>
    <property type="match status" value="1"/>
</dbReference>
<dbReference type="UniPathway" id="UPA00378"/>
<dbReference type="GO" id="GO:0004571">
    <property type="term" value="F:mannosyl-oligosaccharide 1,2-alpha-mannosidase activity"/>
    <property type="evidence" value="ECO:0007669"/>
    <property type="project" value="UniProtKB-EC"/>
</dbReference>
<dbReference type="GO" id="GO:0005975">
    <property type="term" value="P:carbohydrate metabolic process"/>
    <property type="evidence" value="ECO:0007669"/>
    <property type="project" value="InterPro"/>
</dbReference>
<comment type="catalytic activity">
    <reaction evidence="9">
        <text>N(4)-(alpha-D-Man-(1-&gt;2)-alpha-D-Man-(1-&gt;2)-alpha-D-Man-(1-&gt;3)-[alpha-D-Man-(1-&gt;3)-[alpha-D-Man-(1-&gt;2)-alpha-D-Man-(1-&gt;6)]-alpha-D-Man-(1-&gt;6)]-beta-D-Man-(1-&gt;4)-beta-D-GlcNAc-(1-&gt;4)-beta-D-GlcNAc)-L-asparaginyl-[protein] (N-glucan mannose isomer 8A1,2,3B1,3) + 3 H2O = N(4)-(alpha-D-Man-(1-&gt;3)-[alpha-D-Man-(1-&gt;3)-[alpha-D-Man-(1-&gt;6)]-alpha-D-Man-(1-&gt;6)]-beta-D-Man-(1-&gt;4)-beta-D-GlcNAc-(1-&gt;4)-beta-D-GlcNAc)-L-asparaginyl-[protein] (N-glucan mannose isomer 5A1,2) + 3 beta-D-mannose</text>
        <dbReference type="Rhea" id="RHEA:56028"/>
        <dbReference type="Rhea" id="RHEA-COMP:14358"/>
        <dbReference type="Rhea" id="RHEA-COMP:14367"/>
        <dbReference type="ChEBI" id="CHEBI:15377"/>
        <dbReference type="ChEBI" id="CHEBI:28563"/>
        <dbReference type="ChEBI" id="CHEBI:59087"/>
        <dbReference type="ChEBI" id="CHEBI:60628"/>
        <dbReference type="EC" id="3.2.1.113"/>
    </reaction>
</comment>